<dbReference type="EMBL" id="JACIGY010000001">
    <property type="protein sequence ID" value="MBB4409676.1"/>
    <property type="molecule type" value="Genomic_DNA"/>
</dbReference>
<dbReference type="AlphaFoldDB" id="A0A7W6WPF9"/>
<evidence type="ECO:0000313" key="3">
    <source>
        <dbReference type="EMBL" id="MBB4444363.1"/>
    </source>
</evidence>
<dbReference type="RefSeq" id="WP_183821941.1">
    <property type="nucleotide sequence ID" value="NZ_JACIGW010000001.1"/>
</dbReference>
<reference evidence="4 5" key="1">
    <citation type="submission" date="2020-08" db="EMBL/GenBank/DDBJ databases">
        <title>Genomic Encyclopedia of Type Strains, Phase IV (KMG-V): Genome sequencing to study the core and pangenomes of soil and plant-associated prokaryotes.</title>
        <authorList>
            <person name="Whitman W."/>
        </authorList>
    </citation>
    <scope>NUCLEOTIDE SEQUENCE [LARGE SCALE GENOMIC DNA]</scope>
    <source>
        <strain evidence="2 5">SEMIA 444</strain>
        <strain evidence="1 4">SEMIA 448</strain>
        <strain evidence="3 6">SEMIA 452</strain>
    </source>
</reference>
<dbReference type="Proteomes" id="UP000524535">
    <property type="component" value="Unassembled WGS sequence"/>
</dbReference>
<evidence type="ECO:0000313" key="1">
    <source>
        <dbReference type="EMBL" id="MBB4347930.1"/>
    </source>
</evidence>
<gene>
    <name evidence="2" type="ORF">GGE31_000147</name>
    <name evidence="1" type="ORF">GGE33_001638</name>
    <name evidence="3" type="ORF">GGE35_000145</name>
</gene>
<comment type="caution">
    <text evidence="1">The sequence shown here is derived from an EMBL/GenBank/DDBJ whole genome shotgun (WGS) entry which is preliminary data.</text>
</comment>
<keyword evidence="5" id="KW-1185">Reference proteome</keyword>
<evidence type="ECO:0000313" key="5">
    <source>
        <dbReference type="Proteomes" id="UP000524535"/>
    </source>
</evidence>
<accession>A0A7W6WPF9</accession>
<evidence type="ECO:0000313" key="2">
    <source>
        <dbReference type="EMBL" id="MBB4409676.1"/>
    </source>
</evidence>
<evidence type="ECO:0000313" key="6">
    <source>
        <dbReference type="Proteomes" id="UP000576087"/>
    </source>
</evidence>
<dbReference type="EMBL" id="JACIGW010000001">
    <property type="protein sequence ID" value="MBB4347930.1"/>
    <property type="molecule type" value="Genomic_DNA"/>
</dbReference>
<evidence type="ECO:0000313" key="4">
    <source>
        <dbReference type="Proteomes" id="UP000520770"/>
    </source>
</evidence>
<sequence length="78" mass="8347">MKIEKVNKDLREHFDTHVVAGLQNQGMDDACFYVFAQVDGEPAMRGPAIVAAPGSTDARVNVSMDDLRAAGENLLGTA</sequence>
<dbReference type="EMBL" id="JACIHM010000001">
    <property type="protein sequence ID" value="MBB4444363.1"/>
    <property type="molecule type" value="Genomic_DNA"/>
</dbReference>
<dbReference type="Proteomes" id="UP000576087">
    <property type="component" value="Unassembled WGS sequence"/>
</dbReference>
<dbReference type="Proteomes" id="UP000520770">
    <property type="component" value="Unassembled WGS sequence"/>
</dbReference>
<name>A0A7W6WPF9_9HYPH</name>
<organism evidence="1 4">
    <name type="scientific">Aliirhizobium cellulosilyticum</name>
    <dbReference type="NCBI Taxonomy" id="393664"/>
    <lineage>
        <taxon>Bacteria</taxon>
        <taxon>Pseudomonadati</taxon>
        <taxon>Pseudomonadota</taxon>
        <taxon>Alphaproteobacteria</taxon>
        <taxon>Hyphomicrobiales</taxon>
        <taxon>Rhizobiaceae</taxon>
        <taxon>Aliirhizobium</taxon>
    </lineage>
</organism>
<proteinExistence type="predicted"/>
<protein>
    <submittedName>
        <fullName evidence="1">Uncharacterized protein</fullName>
    </submittedName>
</protein>